<dbReference type="InterPro" id="IPR013154">
    <property type="entry name" value="ADH-like_N"/>
</dbReference>
<reference evidence="5" key="1">
    <citation type="submission" date="2018-05" db="EMBL/GenBank/DDBJ databases">
        <title>Draft genome sequence of Stemphylium lycopersici strain CIDEFI 213.</title>
        <authorList>
            <person name="Medina R."/>
            <person name="Franco M.E.E."/>
            <person name="Lucentini C.G."/>
            <person name="Saparrat M.C.N."/>
            <person name="Balatti P.A."/>
        </authorList>
    </citation>
    <scope>NUCLEOTIDE SEQUENCE [LARGE SCALE GENOMIC DNA]</scope>
    <source>
        <strain evidence="5">CIDEFI 213</strain>
    </source>
</reference>
<dbReference type="InterPro" id="IPR020843">
    <property type="entry name" value="ER"/>
</dbReference>
<gene>
    <name evidence="4" type="ORF">DDE83_001386</name>
</gene>
<dbReference type="GO" id="GO:0003878">
    <property type="term" value="F:ATP citrate synthase activity"/>
    <property type="evidence" value="ECO:0007669"/>
    <property type="project" value="UniProtKB-EC"/>
</dbReference>
<sequence>MHAIAVTEYGPVANLKTIDVPKPSDPQGHDILVRIKACSVNPVDTKVRAGTYDDYPDYYERIPKLPQILGFDGAGVIESVGSDVKDFKAGDEVYYAGSPIRHGSNAEFQLVDSRAVALKPKSLDWGQAAAMPLTWITAYEALVERMQIQKGENSGILIINGAGGVGSVASQIARRVLNLPVVVTTASREETVNFSKDVGAATHIINHHEDIAKEVENLKLDVPIKYIFITHTPTSGYLAPAAKICAPFGKVCSIVQDKEMPMYGTEFMAKSLTFVWALLGTKPYYGVDVESHGGILKDLAKMLDEGSVKLPPTPLIPNSPYPLIHYPSLLKHLVTTRPFKASTLIDIYAQNGWQTQWIARYGPDIQSHYHSTTHEAMTVISGEGATIRFGVADSPSWAQGKYPVGDRADGEEGGVEIEAGLGDVFIIPAGVSHKTFKPRPMTKELAFYQPEDIERGRAKEVSKEKEEERRRFFQGVKVDEGDFMMVGAYPYGGVWDFAVGGEHEGKEEEVWHVQMPEKDPVLGDSGEGLVGLWKGIDTV</sequence>
<dbReference type="SUPFAM" id="SSF51182">
    <property type="entry name" value="RmlC-like cupins"/>
    <property type="match status" value="1"/>
</dbReference>
<dbReference type="EC" id="2.3.3.8" evidence="4"/>
<protein>
    <submittedName>
        <fullName evidence="4">Quinone oxidoreductase</fullName>
        <ecNumber evidence="4">2.3.3.8</ecNumber>
        <ecNumber evidence="4">6.2.1.5</ecNumber>
    </submittedName>
</protein>
<dbReference type="InterPro" id="IPR013149">
    <property type="entry name" value="ADH-like_C"/>
</dbReference>
<dbReference type="EMBL" id="QGDH01000014">
    <property type="protein sequence ID" value="RAR15149.1"/>
    <property type="molecule type" value="Genomic_DNA"/>
</dbReference>
<feature type="domain" description="Enoyl reductase (ER)" evidence="3">
    <location>
        <begin position="10"/>
        <end position="330"/>
    </location>
</feature>
<dbReference type="Gene3D" id="2.60.120.10">
    <property type="entry name" value="Jelly Rolls"/>
    <property type="match status" value="1"/>
</dbReference>
<dbReference type="InterPro" id="IPR011051">
    <property type="entry name" value="RmlC_Cupin_sf"/>
</dbReference>
<dbReference type="Gene3D" id="3.40.50.720">
    <property type="entry name" value="NAD(P)-binding Rossmann-like Domain"/>
    <property type="match status" value="1"/>
</dbReference>
<dbReference type="InterPro" id="IPR036291">
    <property type="entry name" value="NAD(P)-bd_dom_sf"/>
</dbReference>
<accession>A0A364NCU7</accession>
<dbReference type="PANTHER" id="PTHR44154:SF1">
    <property type="entry name" value="QUINONE OXIDOREDUCTASE"/>
    <property type="match status" value="1"/>
</dbReference>
<dbReference type="SMART" id="SM00829">
    <property type="entry name" value="PKS_ER"/>
    <property type="match status" value="1"/>
</dbReference>
<comment type="similarity">
    <text evidence="1">Belongs to the zinc-containing alcohol dehydrogenase family. Quinone oxidoreductase subfamily.</text>
</comment>
<evidence type="ECO:0000313" key="4">
    <source>
        <dbReference type="EMBL" id="RAR15149.1"/>
    </source>
</evidence>
<dbReference type="SUPFAM" id="SSF51735">
    <property type="entry name" value="NAD(P)-binding Rossmann-fold domains"/>
    <property type="match status" value="1"/>
</dbReference>
<keyword evidence="2" id="KW-0521">NADP</keyword>
<dbReference type="AlphaFoldDB" id="A0A364NCU7"/>
<dbReference type="Gene3D" id="3.90.180.10">
    <property type="entry name" value="Medium-chain alcohol dehydrogenases, catalytic domain"/>
    <property type="match status" value="1"/>
</dbReference>
<dbReference type="CDD" id="cd02219">
    <property type="entry name" value="cupin_YjlB-like"/>
    <property type="match status" value="1"/>
</dbReference>
<dbReference type="GO" id="GO:0004775">
    <property type="term" value="F:succinate-CoA ligase (ADP-forming) activity"/>
    <property type="evidence" value="ECO:0007669"/>
    <property type="project" value="UniProtKB-EC"/>
</dbReference>
<dbReference type="GO" id="GO:0016491">
    <property type="term" value="F:oxidoreductase activity"/>
    <property type="evidence" value="ECO:0007669"/>
    <property type="project" value="InterPro"/>
</dbReference>
<keyword evidence="5" id="KW-1185">Reference proteome</keyword>
<dbReference type="InterPro" id="IPR014182">
    <property type="entry name" value="ADH_Zn_typ-1"/>
</dbReference>
<dbReference type="InterPro" id="IPR051603">
    <property type="entry name" value="Zinc-ADH_QOR/CCCR"/>
</dbReference>
<dbReference type="InterPro" id="IPR047121">
    <property type="entry name" value="YjiB-like"/>
</dbReference>
<evidence type="ECO:0000256" key="2">
    <source>
        <dbReference type="ARBA" id="ARBA00022857"/>
    </source>
</evidence>
<dbReference type="SUPFAM" id="SSF50129">
    <property type="entry name" value="GroES-like"/>
    <property type="match status" value="1"/>
</dbReference>
<dbReference type="InterPro" id="IPR014710">
    <property type="entry name" value="RmlC-like_jellyroll"/>
</dbReference>
<evidence type="ECO:0000313" key="5">
    <source>
        <dbReference type="Proteomes" id="UP000249619"/>
    </source>
</evidence>
<comment type="caution">
    <text evidence="4">The sequence shown here is derived from an EMBL/GenBank/DDBJ whole genome shotgun (WGS) entry which is preliminary data.</text>
</comment>
<dbReference type="CDD" id="cd08252">
    <property type="entry name" value="AL_MDR"/>
    <property type="match status" value="1"/>
</dbReference>
<dbReference type="EC" id="6.2.1.5" evidence="4"/>
<proteinExistence type="inferred from homology"/>
<dbReference type="Pfam" id="PF08240">
    <property type="entry name" value="ADH_N"/>
    <property type="match status" value="1"/>
</dbReference>
<dbReference type="InterPro" id="IPR011032">
    <property type="entry name" value="GroES-like_sf"/>
</dbReference>
<dbReference type="GO" id="GO:0008270">
    <property type="term" value="F:zinc ion binding"/>
    <property type="evidence" value="ECO:0007669"/>
    <property type="project" value="InterPro"/>
</dbReference>
<organism evidence="4 5">
    <name type="scientific">Stemphylium lycopersici</name>
    <name type="common">Tomato gray leaf spot disease fungus</name>
    <name type="synonym">Thyrospora lycopersici</name>
    <dbReference type="NCBI Taxonomy" id="183478"/>
    <lineage>
        <taxon>Eukaryota</taxon>
        <taxon>Fungi</taxon>
        <taxon>Dikarya</taxon>
        <taxon>Ascomycota</taxon>
        <taxon>Pezizomycotina</taxon>
        <taxon>Dothideomycetes</taxon>
        <taxon>Pleosporomycetidae</taxon>
        <taxon>Pleosporales</taxon>
        <taxon>Pleosporineae</taxon>
        <taxon>Pleosporaceae</taxon>
        <taxon>Stemphylium</taxon>
    </lineage>
</organism>
<evidence type="ECO:0000256" key="1">
    <source>
        <dbReference type="ARBA" id="ARBA00010371"/>
    </source>
</evidence>
<keyword evidence="4" id="KW-0808">Transferase</keyword>
<dbReference type="Pfam" id="PF00107">
    <property type="entry name" value="ADH_zinc_N"/>
    <property type="match status" value="1"/>
</dbReference>
<dbReference type="OrthoDB" id="3509362at2759"/>
<dbReference type="PANTHER" id="PTHR44154">
    <property type="entry name" value="QUINONE OXIDOREDUCTASE"/>
    <property type="match status" value="1"/>
</dbReference>
<keyword evidence="4" id="KW-0012">Acyltransferase</keyword>
<name>A0A364NCU7_STELY</name>
<keyword evidence="4" id="KW-0436">Ligase</keyword>
<dbReference type="Proteomes" id="UP000249619">
    <property type="component" value="Unassembled WGS sequence"/>
</dbReference>
<evidence type="ECO:0000259" key="3">
    <source>
        <dbReference type="SMART" id="SM00829"/>
    </source>
</evidence>
<dbReference type="STRING" id="183478.A0A364NCU7"/>